<reference evidence="1 2" key="1">
    <citation type="submission" date="2021-03" db="EMBL/GenBank/DDBJ databases">
        <title>Isolation and description of Capnocytophaga bilenii sp. nov., a novel Capnocytophaga species, isolated from a gingivitis subject.</title>
        <authorList>
            <person name="Antezack A."/>
            <person name="Monnet-Corti V."/>
            <person name="La Scola B."/>
        </authorList>
    </citation>
    <scope>NUCLEOTIDE SEQUENCE [LARGE SCALE GENOMIC DNA]</scope>
    <source>
        <strain evidence="1 2">Marseille-Q4570</strain>
    </source>
</reference>
<name>A0ABS3PZ54_9FLAO</name>
<comment type="caution">
    <text evidence="1">The sequence shown here is derived from an EMBL/GenBank/DDBJ whole genome shotgun (WGS) entry which is preliminary data.</text>
</comment>
<proteinExistence type="predicted"/>
<evidence type="ECO:0000313" key="1">
    <source>
        <dbReference type="EMBL" id="MBO1884618.1"/>
    </source>
</evidence>
<dbReference type="EMBL" id="JAGDYP010000007">
    <property type="protein sequence ID" value="MBO1884618.1"/>
    <property type="molecule type" value="Genomic_DNA"/>
</dbReference>
<evidence type="ECO:0000313" key="2">
    <source>
        <dbReference type="Proteomes" id="UP000681610"/>
    </source>
</evidence>
<protein>
    <recommendedName>
        <fullName evidence="3">Sugar-binding protein</fullName>
    </recommendedName>
</protein>
<accession>A0ABS3PZ54</accession>
<dbReference type="Proteomes" id="UP000681610">
    <property type="component" value="Unassembled WGS sequence"/>
</dbReference>
<sequence length="306" mass="35272">MKKVITFSVFCLAFIACHNNSNHSNATSSGSTLGLVENCCWKDFNLQGKVKKITEYNYEVEIDDNNNVKRGALVEDYEPIVVKEFTPEGLLARVANYQKEGEAPVLESLYEYDAQNRLIAIKRKDADSESTDRYEYSADGYLTACISTYKNNKENMEDKTTYSYELTLTPEGKKVVERNSNSYDQKSYTAKYYNKQNLLVKECFYAGEDPMPQSESVYTYNGKNLCERIEQRTSEKGNPPTISLFFYDKYGNITKSTFDTPAGIEYDEDHRENTNEYVYDDKGNIVQSTIINDENPSIRVYKIEYY</sequence>
<dbReference type="PROSITE" id="PS51257">
    <property type="entry name" value="PROKAR_LIPOPROTEIN"/>
    <property type="match status" value="1"/>
</dbReference>
<evidence type="ECO:0008006" key="3">
    <source>
        <dbReference type="Google" id="ProtNLM"/>
    </source>
</evidence>
<keyword evidence="2" id="KW-1185">Reference proteome</keyword>
<dbReference type="Gene3D" id="2.180.10.10">
    <property type="entry name" value="RHS repeat-associated core"/>
    <property type="match status" value="1"/>
</dbReference>
<dbReference type="RefSeq" id="WP_208059079.1">
    <property type="nucleotide sequence ID" value="NZ_JAGDYP010000007.1"/>
</dbReference>
<gene>
    <name evidence="1" type="ORF">J4N46_09395</name>
</gene>
<organism evidence="1 2">
    <name type="scientific">Capnocytophaga bilenii</name>
    <dbReference type="NCBI Taxonomy" id="2819369"/>
    <lineage>
        <taxon>Bacteria</taxon>
        <taxon>Pseudomonadati</taxon>
        <taxon>Bacteroidota</taxon>
        <taxon>Flavobacteriia</taxon>
        <taxon>Flavobacteriales</taxon>
        <taxon>Flavobacteriaceae</taxon>
        <taxon>Capnocytophaga</taxon>
    </lineage>
</organism>